<dbReference type="Proteomes" id="UP000261340">
    <property type="component" value="Unplaced"/>
</dbReference>
<dbReference type="STRING" id="61819.ENSACIP00000009148"/>
<proteinExistence type="inferred from homology"/>
<evidence type="ECO:0000256" key="1">
    <source>
        <dbReference type="ARBA" id="ARBA00004173"/>
    </source>
</evidence>
<evidence type="ECO:0000259" key="16">
    <source>
        <dbReference type="PROSITE" id="PS51720"/>
    </source>
</evidence>
<dbReference type="GO" id="GO:0005829">
    <property type="term" value="C:cytosol"/>
    <property type="evidence" value="ECO:0007669"/>
    <property type="project" value="UniProtKB-SubCell"/>
</dbReference>
<dbReference type="OMA" id="NAISWIT"/>
<evidence type="ECO:0000256" key="8">
    <source>
        <dbReference type="ARBA" id="ARBA00022741"/>
    </source>
</evidence>
<dbReference type="PROSITE" id="PS51720">
    <property type="entry name" value="G_AIG1"/>
    <property type="match status" value="1"/>
</dbReference>
<reference evidence="17" key="2">
    <citation type="submission" date="2025-09" db="UniProtKB">
        <authorList>
            <consortium name="Ensembl"/>
        </authorList>
    </citation>
    <scope>IDENTIFICATION</scope>
</reference>
<evidence type="ECO:0000256" key="2">
    <source>
        <dbReference type="ARBA" id="ARBA00004240"/>
    </source>
</evidence>
<comment type="function">
    <text evidence="13">Exerts an anti-apoptotic effect in the immune system and is involved in responses to infections.</text>
</comment>
<sequence length="287" mass="32127">MIANPRKSPRLQKPNPLISELSQKIKIINKKPSQDHLRVVLIGKTGSGKSATANSILGKQCFVSKTSMQSVTKLCQKETVEIDGRPVVVVDTPGLFDTTLSNDEVKQELVKCVTMLSPGPHVFLLVLQIGRFTEEEKQTVELIKDFFGKNSNDFIIVIFTRGDDLRNQTIESYLKEDCDGFLKKLTEDCGGRYHVFNNNDQSNRSQVSQLLTKIDSMVRKNGEHTKNNYSLNKCPQKKSYHRIYVLVGTDKTKVEMCGMMHGGMFGANHSISAQMPRTSGNQLLSSN</sequence>
<dbReference type="PANTHER" id="PTHR10903">
    <property type="entry name" value="GTPASE, IMAP FAMILY MEMBER-RELATED"/>
    <property type="match status" value="1"/>
</dbReference>
<evidence type="ECO:0000256" key="15">
    <source>
        <dbReference type="ARBA" id="ARBA00077278"/>
    </source>
</evidence>
<organism evidence="17 18">
    <name type="scientific">Amphilophus citrinellus</name>
    <name type="common">Midas cichlid</name>
    <name type="synonym">Cichlasoma citrinellum</name>
    <dbReference type="NCBI Taxonomy" id="61819"/>
    <lineage>
        <taxon>Eukaryota</taxon>
        <taxon>Metazoa</taxon>
        <taxon>Chordata</taxon>
        <taxon>Craniata</taxon>
        <taxon>Vertebrata</taxon>
        <taxon>Euteleostomi</taxon>
        <taxon>Actinopterygii</taxon>
        <taxon>Neopterygii</taxon>
        <taxon>Teleostei</taxon>
        <taxon>Neoteleostei</taxon>
        <taxon>Acanthomorphata</taxon>
        <taxon>Ovalentaria</taxon>
        <taxon>Cichlomorphae</taxon>
        <taxon>Cichliformes</taxon>
        <taxon>Cichlidae</taxon>
        <taxon>New World cichlids</taxon>
        <taxon>Cichlasomatinae</taxon>
        <taxon>Heroini</taxon>
        <taxon>Amphilophus</taxon>
    </lineage>
</organism>
<dbReference type="GO" id="GO:0005783">
    <property type="term" value="C:endoplasmic reticulum"/>
    <property type="evidence" value="ECO:0007669"/>
    <property type="project" value="UniProtKB-SubCell"/>
</dbReference>
<evidence type="ECO:0000256" key="9">
    <source>
        <dbReference type="ARBA" id="ARBA00022824"/>
    </source>
</evidence>
<evidence type="ECO:0000313" key="18">
    <source>
        <dbReference type="Proteomes" id="UP000261340"/>
    </source>
</evidence>
<keyword evidence="10" id="KW-0333">Golgi apparatus</keyword>
<evidence type="ECO:0000256" key="5">
    <source>
        <dbReference type="ARBA" id="ARBA00008535"/>
    </source>
</evidence>
<dbReference type="GO" id="GO:0005525">
    <property type="term" value="F:GTP binding"/>
    <property type="evidence" value="ECO:0007669"/>
    <property type="project" value="UniProtKB-KW"/>
</dbReference>
<accession>A0A3Q0RH76</accession>
<evidence type="ECO:0000256" key="10">
    <source>
        <dbReference type="ARBA" id="ARBA00023034"/>
    </source>
</evidence>
<dbReference type="AlphaFoldDB" id="A0A3Q0RH76"/>
<dbReference type="CDD" id="cd01852">
    <property type="entry name" value="AIG1"/>
    <property type="match status" value="1"/>
</dbReference>
<name>A0A3Q0RH76_AMPCI</name>
<dbReference type="GeneTree" id="ENSGT01120000271858"/>
<keyword evidence="12" id="KW-0342">GTP-binding</keyword>
<dbReference type="InterPro" id="IPR045058">
    <property type="entry name" value="GIMA/IAN/Toc"/>
</dbReference>
<dbReference type="Gene3D" id="3.40.50.300">
    <property type="entry name" value="P-loop containing nucleotide triphosphate hydrolases"/>
    <property type="match status" value="1"/>
</dbReference>
<evidence type="ECO:0000313" key="17">
    <source>
        <dbReference type="Ensembl" id="ENSACIP00000009148.1"/>
    </source>
</evidence>
<dbReference type="InterPro" id="IPR027417">
    <property type="entry name" value="P-loop_NTPase"/>
</dbReference>
<dbReference type="SUPFAM" id="SSF52540">
    <property type="entry name" value="P-loop containing nucleoside triphosphate hydrolases"/>
    <property type="match status" value="1"/>
</dbReference>
<evidence type="ECO:0000256" key="6">
    <source>
        <dbReference type="ARBA" id="ARBA00022490"/>
    </source>
</evidence>
<evidence type="ECO:0000256" key="14">
    <source>
        <dbReference type="ARBA" id="ARBA00073539"/>
    </source>
</evidence>
<keyword evidence="11" id="KW-0496">Mitochondrion</keyword>
<dbReference type="Ensembl" id="ENSACIT00000009424.1">
    <property type="protein sequence ID" value="ENSACIP00000009148.1"/>
    <property type="gene ID" value="ENSACIG00000007178.1"/>
</dbReference>
<keyword evidence="9" id="KW-0256">Endoplasmic reticulum</keyword>
<comment type="similarity">
    <text evidence="5">Belongs to the TRAFAC class TrmE-Era-EngA-EngB-Septin-like GTPase superfamily. AIG1/Toc34/Toc159-like paraseptin GTPase family. IAN subfamily.</text>
</comment>
<dbReference type="Pfam" id="PF04548">
    <property type="entry name" value="AIG1"/>
    <property type="match status" value="1"/>
</dbReference>
<dbReference type="GO" id="GO:0005739">
    <property type="term" value="C:mitochondrion"/>
    <property type="evidence" value="ECO:0007669"/>
    <property type="project" value="UniProtKB-SubCell"/>
</dbReference>
<dbReference type="FunFam" id="3.40.50.300:FF:000536">
    <property type="entry name" value="GTPase IMAP family member 8"/>
    <property type="match status" value="1"/>
</dbReference>
<evidence type="ECO:0000256" key="3">
    <source>
        <dbReference type="ARBA" id="ARBA00004514"/>
    </source>
</evidence>
<evidence type="ECO:0000256" key="7">
    <source>
        <dbReference type="ARBA" id="ARBA00022737"/>
    </source>
</evidence>
<keyword evidence="18" id="KW-1185">Reference proteome</keyword>
<dbReference type="InterPro" id="IPR006703">
    <property type="entry name" value="G_AIG1"/>
</dbReference>
<keyword evidence="7" id="KW-0677">Repeat</keyword>
<evidence type="ECO:0000256" key="12">
    <source>
        <dbReference type="ARBA" id="ARBA00023134"/>
    </source>
</evidence>
<evidence type="ECO:0000256" key="13">
    <source>
        <dbReference type="ARBA" id="ARBA00056809"/>
    </source>
</evidence>
<keyword evidence="8" id="KW-0547">Nucleotide-binding</keyword>
<evidence type="ECO:0000256" key="4">
    <source>
        <dbReference type="ARBA" id="ARBA00004555"/>
    </source>
</evidence>
<protein>
    <recommendedName>
        <fullName evidence="14">GTPase IMAP family member 8</fullName>
    </recommendedName>
    <alternativeName>
        <fullName evidence="15">Immune-associated nucleotide-binding protein 9</fullName>
    </alternativeName>
</protein>
<keyword evidence="6" id="KW-0963">Cytoplasm</keyword>
<reference evidence="17" key="1">
    <citation type="submission" date="2025-08" db="UniProtKB">
        <authorList>
            <consortium name="Ensembl"/>
        </authorList>
    </citation>
    <scope>IDENTIFICATION</scope>
</reference>
<evidence type="ECO:0000256" key="11">
    <source>
        <dbReference type="ARBA" id="ARBA00023128"/>
    </source>
</evidence>
<dbReference type="PANTHER" id="PTHR10903:SF170">
    <property type="entry name" value="GTPASE IMAP FAMILY MEMBER 7"/>
    <property type="match status" value="1"/>
</dbReference>
<dbReference type="GO" id="GO:0005794">
    <property type="term" value="C:Golgi apparatus"/>
    <property type="evidence" value="ECO:0007669"/>
    <property type="project" value="UniProtKB-SubCell"/>
</dbReference>
<comment type="subcellular location">
    <subcellularLocation>
        <location evidence="3">Cytoplasm</location>
        <location evidence="3">Cytosol</location>
    </subcellularLocation>
    <subcellularLocation>
        <location evidence="2">Endoplasmic reticulum</location>
    </subcellularLocation>
    <subcellularLocation>
        <location evidence="4">Golgi apparatus</location>
    </subcellularLocation>
    <subcellularLocation>
        <location evidence="1">Mitochondrion</location>
    </subcellularLocation>
</comment>
<feature type="domain" description="AIG1-type G" evidence="16">
    <location>
        <begin position="34"/>
        <end position="233"/>
    </location>
</feature>